<sequence>MNDNNELIKTLMCEVPQFDNLTSEELDKLSESIFYHQAPSGTVLCKEGNPGDSLFYIVKGKIEIRKETIDGRQTILARFNKGASVGEMSLIENSPRSATATAIEDSEFLILTSENFERLLETNPQIGIKVLRNIARSLSTRLRYTSGRFADVFK</sequence>
<dbReference type="Gene3D" id="2.60.120.10">
    <property type="entry name" value="Jelly Rolls"/>
    <property type="match status" value="1"/>
</dbReference>
<dbReference type="EMBL" id="UOGE01000091">
    <property type="protein sequence ID" value="VAX23936.1"/>
    <property type="molecule type" value="Genomic_DNA"/>
</dbReference>
<feature type="domain" description="Cyclic nucleotide-binding" evidence="1">
    <location>
        <begin position="17"/>
        <end position="137"/>
    </location>
</feature>
<organism evidence="2">
    <name type="scientific">hydrothermal vent metagenome</name>
    <dbReference type="NCBI Taxonomy" id="652676"/>
    <lineage>
        <taxon>unclassified sequences</taxon>
        <taxon>metagenomes</taxon>
        <taxon>ecological metagenomes</taxon>
    </lineage>
</organism>
<dbReference type="AlphaFoldDB" id="A0A3B1C053"/>
<dbReference type="InterPro" id="IPR014710">
    <property type="entry name" value="RmlC-like_jellyroll"/>
</dbReference>
<evidence type="ECO:0000313" key="2">
    <source>
        <dbReference type="EMBL" id="VAX23936.1"/>
    </source>
</evidence>
<dbReference type="PANTHER" id="PTHR23011:SF28">
    <property type="entry name" value="CYCLIC NUCLEOTIDE-BINDING DOMAIN CONTAINING PROTEIN"/>
    <property type="match status" value="1"/>
</dbReference>
<dbReference type="PROSITE" id="PS00889">
    <property type="entry name" value="CNMP_BINDING_2"/>
    <property type="match status" value="1"/>
</dbReference>
<dbReference type="InterPro" id="IPR018490">
    <property type="entry name" value="cNMP-bd_dom_sf"/>
</dbReference>
<dbReference type="InterPro" id="IPR018488">
    <property type="entry name" value="cNMP-bd_CS"/>
</dbReference>
<dbReference type="PROSITE" id="PS50042">
    <property type="entry name" value="CNMP_BINDING_3"/>
    <property type="match status" value="1"/>
</dbReference>
<evidence type="ECO:0000259" key="1">
    <source>
        <dbReference type="PROSITE" id="PS50042"/>
    </source>
</evidence>
<dbReference type="PANTHER" id="PTHR23011">
    <property type="entry name" value="CYCLIC NUCLEOTIDE-BINDING DOMAIN CONTAINING PROTEIN"/>
    <property type="match status" value="1"/>
</dbReference>
<dbReference type="InterPro" id="IPR000595">
    <property type="entry name" value="cNMP-bd_dom"/>
</dbReference>
<dbReference type="PROSITE" id="PS00888">
    <property type="entry name" value="CNMP_BINDING_1"/>
    <property type="match status" value="1"/>
</dbReference>
<proteinExistence type="predicted"/>
<dbReference type="CDD" id="cd00038">
    <property type="entry name" value="CAP_ED"/>
    <property type="match status" value="1"/>
</dbReference>
<dbReference type="SMART" id="SM00100">
    <property type="entry name" value="cNMP"/>
    <property type="match status" value="1"/>
</dbReference>
<accession>A0A3B1C053</accession>
<protein>
    <recommendedName>
        <fullName evidence="1">Cyclic nucleotide-binding domain-containing protein</fullName>
    </recommendedName>
</protein>
<reference evidence="2" key="1">
    <citation type="submission" date="2018-06" db="EMBL/GenBank/DDBJ databases">
        <authorList>
            <person name="Zhirakovskaya E."/>
        </authorList>
    </citation>
    <scope>NUCLEOTIDE SEQUENCE</scope>
</reference>
<dbReference type="Pfam" id="PF00027">
    <property type="entry name" value="cNMP_binding"/>
    <property type="match status" value="1"/>
</dbReference>
<name>A0A3B1C053_9ZZZZ</name>
<dbReference type="SUPFAM" id="SSF51206">
    <property type="entry name" value="cAMP-binding domain-like"/>
    <property type="match status" value="1"/>
</dbReference>
<gene>
    <name evidence="2" type="ORF">MNBD_NITROSPINAE02-734</name>
</gene>